<sequence length="139" mass="15697">PMFFNHCFRQLTTMAPTTRWIVGIKAWIKRGAGHYVPCYLPISTRAHSSTRYIIFDVSSPQGFLALAFGLVRIARAAILVSLLQDLGMGRITIIRCGDLREKTTERRASIEDCGNMERTFCPPPWHRNAPFQASGCVLR</sequence>
<evidence type="ECO:0000313" key="1">
    <source>
        <dbReference type="EMBL" id="CAK5274914.1"/>
    </source>
</evidence>
<reference evidence="1" key="1">
    <citation type="submission" date="2023-11" db="EMBL/GenBank/DDBJ databases">
        <authorList>
            <person name="De Vega J J."/>
            <person name="De Vega J J."/>
        </authorList>
    </citation>
    <scope>NUCLEOTIDE SEQUENCE</scope>
</reference>
<protein>
    <submittedName>
        <fullName evidence="1">Uncharacterized protein</fullName>
    </submittedName>
</protein>
<name>A0AAD2K276_9AGAR</name>
<proteinExistence type="predicted"/>
<comment type="caution">
    <text evidence="1">The sequence shown here is derived from an EMBL/GenBank/DDBJ whole genome shotgun (WGS) entry which is preliminary data.</text>
</comment>
<keyword evidence="2" id="KW-1185">Reference proteome</keyword>
<organism evidence="1 2">
    <name type="scientific">Mycena citricolor</name>
    <dbReference type="NCBI Taxonomy" id="2018698"/>
    <lineage>
        <taxon>Eukaryota</taxon>
        <taxon>Fungi</taxon>
        <taxon>Dikarya</taxon>
        <taxon>Basidiomycota</taxon>
        <taxon>Agaricomycotina</taxon>
        <taxon>Agaricomycetes</taxon>
        <taxon>Agaricomycetidae</taxon>
        <taxon>Agaricales</taxon>
        <taxon>Marasmiineae</taxon>
        <taxon>Mycenaceae</taxon>
        <taxon>Mycena</taxon>
    </lineage>
</organism>
<gene>
    <name evidence="1" type="ORF">MYCIT1_LOCUS22314</name>
</gene>
<feature type="non-terminal residue" evidence="1">
    <location>
        <position position="1"/>
    </location>
</feature>
<evidence type="ECO:0000313" key="2">
    <source>
        <dbReference type="Proteomes" id="UP001295794"/>
    </source>
</evidence>
<dbReference type="AlphaFoldDB" id="A0AAD2K276"/>
<dbReference type="Proteomes" id="UP001295794">
    <property type="component" value="Unassembled WGS sequence"/>
</dbReference>
<dbReference type="EMBL" id="CAVNYO010000403">
    <property type="protein sequence ID" value="CAK5274914.1"/>
    <property type="molecule type" value="Genomic_DNA"/>
</dbReference>
<accession>A0AAD2K276</accession>